<feature type="chain" id="PRO_5046591393" description="alpha-L-rhamnosidase" evidence="4">
    <location>
        <begin position="22"/>
        <end position="902"/>
    </location>
</feature>
<dbReference type="InterPro" id="IPR016007">
    <property type="entry name" value="Alpha_rhamnosid"/>
</dbReference>
<dbReference type="PANTHER" id="PTHR33307">
    <property type="entry name" value="ALPHA-RHAMNOSIDASE (EUROFUNG)"/>
    <property type="match status" value="1"/>
</dbReference>
<dbReference type="Gene3D" id="2.60.120.260">
    <property type="entry name" value="Galactose-binding domain-like"/>
    <property type="match status" value="2"/>
</dbReference>
<evidence type="ECO:0000313" key="10">
    <source>
        <dbReference type="Proteomes" id="UP001357452"/>
    </source>
</evidence>
<gene>
    <name evidence="9" type="ORF">V2H41_08055</name>
</gene>
<dbReference type="Pfam" id="PF05592">
    <property type="entry name" value="Bac_rhamnosid"/>
    <property type="match status" value="1"/>
</dbReference>
<dbReference type="Pfam" id="PF08531">
    <property type="entry name" value="Bac_rhamnosid_N"/>
    <property type="match status" value="1"/>
</dbReference>
<evidence type="ECO:0000313" key="9">
    <source>
        <dbReference type="EMBL" id="MEE6187222.1"/>
    </source>
</evidence>
<dbReference type="PANTHER" id="PTHR33307:SF6">
    <property type="entry name" value="ALPHA-RHAMNOSIDASE (EUROFUNG)-RELATED"/>
    <property type="match status" value="1"/>
</dbReference>
<dbReference type="InterPro" id="IPR036116">
    <property type="entry name" value="FN3_sf"/>
</dbReference>
<evidence type="ECO:0000256" key="1">
    <source>
        <dbReference type="ARBA" id="ARBA00001445"/>
    </source>
</evidence>
<dbReference type="Gene3D" id="2.60.420.10">
    <property type="entry name" value="Maltose phosphorylase, domain 3"/>
    <property type="match status" value="1"/>
</dbReference>
<dbReference type="Pfam" id="PF17389">
    <property type="entry name" value="Bac_rhamnosid6H"/>
    <property type="match status" value="1"/>
</dbReference>
<dbReference type="InterPro" id="IPR012341">
    <property type="entry name" value="6hp_glycosidase-like_sf"/>
</dbReference>
<feature type="domain" description="Alpha-L-rhamnosidase concanavalin-like" evidence="5">
    <location>
        <begin position="339"/>
        <end position="437"/>
    </location>
</feature>
<protein>
    <recommendedName>
        <fullName evidence="2">alpha-L-rhamnosidase</fullName>
        <ecNumber evidence="2">3.2.1.40</ecNumber>
    </recommendedName>
</protein>
<reference evidence="9 10" key="1">
    <citation type="submission" date="2024-01" db="EMBL/GenBank/DDBJ databases">
        <title>Niabella digestum sp. nov., isolated from waste digestion system.</title>
        <authorList>
            <person name="Zhang L."/>
        </authorList>
    </citation>
    <scope>NUCLEOTIDE SEQUENCE [LARGE SCALE GENOMIC DNA]</scope>
    <source>
        <strain evidence="9 10">A18</strain>
    </source>
</reference>
<sequence>MKRTLLLCTLSLSLLTGYAQLSVNHLLTENLKNPIGLGETQPRFSWQIQSKIRNTRQTAYEIKVLEGKQVIWSSGKVQSDSSVHVAYKGSPLRSDTRYEWQVKVWDNHGKTSAWSAPAYFHIGLLDTLEWKAEWIQAAFNETPENRPAPLLRKEFTLNKKVKSATAYITSHGLYEAYLNGQRIGEYWLTPGWTSYNKRLQYQAYDVTGLLQNNKNAIGVMLGNGWYRSILGWRNNGDLYGNKLALLLQINITYTDGSKEIVATDGTWKSAISEILYSQIYNGEIIDARNKKEGWTKSGYNDAAWYGVNVLKESKSVLIATVNEPVKKQETFKPIKIFTTPAGEQVIDFGQNLVGWVKLKVKGKPGDRIVLSHAEVLDKKGNFYIENLRAAKAQAVYILKGEGEETFHPYFTWYGFRYVKVEGYPGELRPENFEAVALYSDMETTGTFTTSHPLINQLQHNIQWGQRGNFLDVPTDCPQRDERLGWAGDAQAFSRTAAFNMNVNNFFAKWLKDVEADQIDGRVPQVIPNVLGNNANSAGWGDAATIVPWNMYLAYGDKRILERQYNSMKAYVESIRRTAKDDLWNSGWHYGDWLFYRPFDDNDGKSAVTDKYLIAQCFYAHSTQLLINTARLLNKQEDVAEYSQLLDRIKKAFNREYVTPSGRLVSSTQTAYVLALQFDMLPQELRQQAAKRLVQNIESYNNHLTTGFLGTPYLCHVLTKFGYDSVAYKLLLQETYPSWLYPVKMGATTIWERWDGIKPDSTFQNPGMNSFNHYAYGAIGDWMYRKMAGIDTYEDGVGYKHIQIKPHVGDKFTYVSASLKTYYGTVSSTWKSENGKFILTIEIPVNTKATILIPAAEVAAITESGKSLNDVSDVEVVGKEDNYVVVKTGSGLYSFETNDITGK</sequence>
<dbReference type="InterPro" id="IPR013737">
    <property type="entry name" value="Bac_rhamnosid_N"/>
</dbReference>
<evidence type="ECO:0000256" key="4">
    <source>
        <dbReference type="SAM" id="SignalP"/>
    </source>
</evidence>
<dbReference type="InterPro" id="IPR008928">
    <property type="entry name" value="6-hairpin_glycosidase_sf"/>
</dbReference>
<accession>A0ABU7RGT4</accession>
<feature type="domain" description="Bacterial alpha-L-rhamnosidase N-terminal" evidence="6">
    <location>
        <begin position="159"/>
        <end position="328"/>
    </location>
</feature>
<dbReference type="SUPFAM" id="SSF48208">
    <property type="entry name" value="Six-hairpin glycosidases"/>
    <property type="match status" value="1"/>
</dbReference>
<dbReference type="Gene3D" id="2.60.40.10">
    <property type="entry name" value="Immunoglobulins"/>
    <property type="match status" value="1"/>
</dbReference>
<dbReference type="GO" id="GO:0016787">
    <property type="term" value="F:hydrolase activity"/>
    <property type="evidence" value="ECO:0007669"/>
    <property type="project" value="UniProtKB-KW"/>
</dbReference>
<dbReference type="EMBL" id="JAZGLY010000004">
    <property type="protein sequence ID" value="MEE6187222.1"/>
    <property type="molecule type" value="Genomic_DNA"/>
</dbReference>
<proteinExistence type="predicted"/>
<organism evidence="9 10">
    <name type="scientific">Niabella digestorum</name>
    <dbReference type="NCBI Taxonomy" id="3117701"/>
    <lineage>
        <taxon>Bacteria</taxon>
        <taxon>Pseudomonadati</taxon>
        <taxon>Bacteroidota</taxon>
        <taxon>Chitinophagia</taxon>
        <taxon>Chitinophagales</taxon>
        <taxon>Chitinophagaceae</taxon>
        <taxon>Niabella</taxon>
    </lineage>
</organism>
<keyword evidence="4" id="KW-0732">Signal</keyword>
<dbReference type="Pfam" id="PF17390">
    <property type="entry name" value="Bac_rhamnosid_C"/>
    <property type="match status" value="1"/>
</dbReference>
<dbReference type="InterPro" id="IPR013783">
    <property type="entry name" value="Ig-like_fold"/>
</dbReference>
<keyword evidence="3 9" id="KW-0378">Hydrolase</keyword>
<dbReference type="PIRSF" id="PIRSF010631">
    <property type="entry name" value="A-rhamnsds"/>
    <property type="match status" value="1"/>
</dbReference>
<comment type="caution">
    <text evidence="9">The sequence shown here is derived from an EMBL/GenBank/DDBJ whole genome shotgun (WGS) entry which is preliminary data.</text>
</comment>
<evidence type="ECO:0000259" key="8">
    <source>
        <dbReference type="Pfam" id="PF17390"/>
    </source>
</evidence>
<feature type="signal peptide" evidence="4">
    <location>
        <begin position="1"/>
        <end position="21"/>
    </location>
</feature>
<evidence type="ECO:0000259" key="5">
    <source>
        <dbReference type="Pfam" id="PF05592"/>
    </source>
</evidence>
<comment type="catalytic activity">
    <reaction evidence="1">
        <text>Hydrolysis of terminal non-reducing alpha-L-rhamnose residues in alpha-L-rhamnosides.</text>
        <dbReference type="EC" id="3.2.1.40"/>
    </reaction>
</comment>
<dbReference type="InterPro" id="IPR008979">
    <property type="entry name" value="Galactose-bd-like_sf"/>
</dbReference>
<dbReference type="SUPFAM" id="SSF49785">
    <property type="entry name" value="Galactose-binding domain-like"/>
    <property type="match status" value="1"/>
</dbReference>
<dbReference type="Gene3D" id="1.50.10.10">
    <property type="match status" value="1"/>
</dbReference>
<keyword evidence="10" id="KW-1185">Reference proteome</keyword>
<dbReference type="Proteomes" id="UP001357452">
    <property type="component" value="Unassembled WGS sequence"/>
</dbReference>
<feature type="domain" description="Alpha-L-rhamnosidase six-hairpin glycosidase" evidence="7">
    <location>
        <begin position="443"/>
        <end position="785"/>
    </location>
</feature>
<feature type="domain" description="Alpha-L-rhamnosidase C-terminal" evidence="8">
    <location>
        <begin position="788"/>
        <end position="864"/>
    </location>
</feature>
<evidence type="ECO:0000259" key="6">
    <source>
        <dbReference type="Pfam" id="PF08531"/>
    </source>
</evidence>
<dbReference type="Pfam" id="PF25788">
    <property type="entry name" value="Ig_Rha78A_N"/>
    <property type="match status" value="1"/>
</dbReference>
<dbReference type="InterPro" id="IPR035398">
    <property type="entry name" value="Bac_rhamnosid_C"/>
</dbReference>
<dbReference type="EC" id="3.2.1.40" evidence="2"/>
<name>A0ABU7RGT4_9BACT</name>
<dbReference type="SUPFAM" id="SSF49265">
    <property type="entry name" value="Fibronectin type III"/>
    <property type="match status" value="1"/>
</dbReference>
<dbReference type="InterPro" id="IPR035396">
    <property type="entry name" value="Bac_rhamnosid6H"/>
</dbReference>
<evidence type="ECO:0000256" key="2">
    <source>
        <dbReference type="ARBA" id="ARBA00012652"/>
    </source>
</evidence>
<evidence type="ECO:0000259" key="7">
    <source>
        <dbReference type="Pfam" id="PF17389"/>
    </source>
</evidence>
<evidence type="ECO:0000256" key="3">
    <source>
        <dbReference type="ARBA" id="ARBA00022801"/>
    </source>
</evidence>
<dbReference type="RefSeq" id="WP_330974632.1">
    <property type="nucleotide sequence ID" value="NZ_JAZGLY010000004.1"/>
</dbReference>
<dbReference type="InterPro" id="IPR008902">
    <property type="entry name" value="Rhamnosid_concanavalin"/>
</dbReference>